<dbReference type="AlphaFoldDB" id="A0A2P2BPE4"/>
<reference evidence="3 4" key="1">
    <citation type="submission" date="2014-09" db="EMBL/GenBank/DDBJ databases">
        <authorList>
            <person name="Hornung B.V."/>
        </authorList>
    </citation>
    <scope>NUCLEOTIDE SEQUENCE [LARGE SCALE GENOMIC DNA]</scope>
    <source>
        <strain evidence="3 4">FRIFI</strain>
    </source>
</reference>
<dbReference type="Pfam" id="PF05130">
    <property type="entry name" value="FlgN"/>
    <property type="match status" value="1"/>
</dbReference>
<sequence>MIPEVKIVIFEEKSVLKNMLDLLDNQYEFIINKDLIKIDKIAKELDEAAKKLARLEIKRRNLMESKPSVKQYIEDCNDENIKQAYKEIKEILNMIELQKKANETLIKQRLFFTKKMINCIKPGKSIGTYNAYGQVGK</sequence>
<dbReference type="Proteomes" id="UP000245695">
    <property type="component" value="Chromosome 1"/>
</dbReference>
<evidence type="ECO:0000313" key="4">
    <source>
        <dbReference type="Proteomes" id="UP000245695"/>
    </source>
</evidence>
<name>A0A2P2BPE4_9FIRM</name>
<dbReference type="InterPro" id="IPR036679">
    <property type="entry name" value="FlgN-like_sf"/>
</dbReference>
<organism evidence="3 4">
    <name type="scientific">Romboutsia hominis</name>
    <dbReference type="NCBI Taxonomy" id="1507512"/>
    <lineage>
        <taxon>Bacteria</taxon>
        <taxon>Bacillati</taxon>
        <taxon>Bacillota</taxon>
        <taxon>Clostridia</taxon>
        <taxon>Peptostreptococcales</taxon>
        <taxon>Peptostreptococcaceae</taxon>
        <taxon>Romboutsia</taxon>
    </lineage>
</organism>
<protein>
    <submittedName>
        <fullName evidence="3">FlgN protein</fullName>
    </submittedName>
</protein>
<dbReference type="KEGG" id="rhom:FRIFI_0693"/>
<dbReference type="RefSeq" id="WP_166504982.1">
    <property type="nucleotide sequence ID" value="NZ_LN650648.1"/>
</dbReference>
<keyword evidence="2" id="KW-0175">Coiled coil</keyword>
<dbReference type="GO" id="GO:0044780">
    <property type="term" value="P:bacterial-type flagellum assembly"/>
    <property type="evidence" value="ECO:0007669"/>
    <property type="project" value="InterPro"/>
</dbReference>
<evidence type="ECO:0000256" key="1">
    <source>
        <dbReference type="ARBA" id="ARBA00022795"/>
    </source>
</evidence>
<proteinExistence type="predicted"/>
<accession>A0A2P2BPE4</accession>
<dbReference type="EMBL" id="LN650648">
    <property type="protein sequence ID" value="CEI72239.1"/>
    <property type="molecule type" value="Genomic_DNA"/>
</dbReference>
<dbReference type="Gene3D" id="1.20.58.300">
    <property type="entry name" value="FlgN-like"/>
    <property type="match status" value="1"/>
</dbReference>
<keyword evidence="1" id="KW-1005">Bacterial flagellum biogenesis</keyword>
<evidence type="ECO:0000313" key="3">
    <source>
        <dbReference type="EMBL" id="CEI72239.1"/>
    </source>
</evidence>
<gene>
    <name evidence="3" type="ORF">FRIFI_0693</name>
</gene>
<dbReference type="InterPro" id="IPR007809">
    <property type="entry name" value="FlgN-like"/>
</dbReference>
<keyword evidence="4" id="KW-1185">Reference proteome</keyword>
<feature type="coiled-coil region" evidence="2">
    <location>
        <begin position="38"/>
        <end position="101"/>
    </location>
</feature>
<dbReference type="SUPFAM" id="SSF140566">
    <property type="entry name" value="FlgN-like"/>
    <property type="match status" value="1"/>
</dbReference>
<evidence type="ECO:0000256" key="2">
    <source>
        <dbReference type="SAM" id="Coils"/>
    </source>
</evidence>